<dbReference type="GeneID" id="92815904"/>
<proteinExistence type="predicted"/>
<protein>
    <submittedName>
        <fullName evidence="1">Uncharacterized protein</fullName>
    </submittedName>
</protein>
<keyword evidence="2" id="KW-1185">Reference proteome</keyword>
<reference evidence="1 2" key="1">
    <citation type="submission" date="2011-08" db="EMBL/GenBank/DDBJ databases">
        <title>The Genome Sequence of Alistipes indistinctus YIT 12060.</title>
        <authorList>
            <consortium name="The Broad Institute Genome Sequencing Platform"/>
            <person name="Earl A."/>
            <person name="Ward D."/>
            <person name="Feldgarden M."/>
            <person name="Gevers D."/>
            <person name="Morotomi M."/>
            <person name="Young S.K."/>
            <person name="Zeng Q."/>
            <person name="Gargeya S."/>
            <person name="Fitzgerald M."/>
            <person name="Haas B."/>
            <person name="Abouelleil A."/>
            <person name="Alvarado L."/>
            <person name="Arachchi H.M."/>
            <person name="Berlin A."/>
            <person name="Brown A."/>
            <person name="Chapman S.B."/>
            <person name="Chen Z."/>
            <person name="Dunbar C."/>
            <person name="Freedman E."/>
            <person name="Gearin G."/>
            <person name="Gellesch M."/>
            <person name="Goldberg J."/>
            <person name="Griggs A."/>
            <person name="Gujja S."/>
            <person name="Heiman D."/>
            <person name="Howarth C."/>
            <person name="Larson L."/>
            <person name="Lui A."/>
            <person name="MacDonald P.J.P."/>
            <person name="Montmayeur A."/>
            <person name="Murphy C."/>
            <person name="Neiman D."/>
            <person name="Pearson M."/>
            <person name="Priest M."/>
            <person name="Roberts A."/>
            <person name="Saif S."/>
            <person name="Shea T."/>
            <person name="Shenoy N."/>
            <person name="Sisk P."/>
            <person name="Stolte C."/>
            <person name="Sykes S."/>
            <person name="Wortman J."/>
            <person name="Nusbaum C."/>
            <person name="Birren B."/>
        </authorList>
    </citation>
    <scope>NUCLEOTIDE SEQUENCE [LARGE SCALE GENOMIC DNA]</scope>
    <source>
        <strain evidence="1 2">YIT 12060</strain>
    </source>
</reference>
<gene>
    <name evidence="1" type="ORF">HMPREF9450_01075</name>
</gene>
<dbReference type="RefSeq" id="WP_009133881.1">
    <property type="nucleotide sequence ID" value="NZ_CP102250.1"/>
</dbReference>
<dbReference type="EMBL" id="ADLD01000010">
    <property type="protein sequence ID" value="EHB92452.1"/>
    <property type="molecule type" value="Genomic_DNA"/>
</dbReference>
<sequence>MLHIVINKQRYPLPASWQELDLQQARCLIRCSQLLNTSHPDRSDNCPEKDKVTISLLVELCRIPRHIASHTQPQERLIFARRILYKLGNPAGYTTDQNQADHTDILSGQTAHPPRFHWHGEWLRYPETDRDINGEPMPMYRITAGEFCEATDLYLAGAWDYAPLITAILCRPAGERYDEQRARHRAETMQRLPLTVIRHLFRLLNQTHRYLQQMFPCCYTLSRLASGTKQPGRKLKCTLPTTWNDMLFEAAGYLPSEITTTREMPLYPFMQLLHAKCKRQARVSR</sequence>
<evidence type="ECO:0000313" key="2">
    <source>
        <dbReference type="Proteomes" id="UP000006008"/>
    </source>
</evidence>
<organism evidence="1 2">
    <name type="scientific">Alistipes indistinctus YIT 12060</name>
    <dbReference type="NCBI Taxonomy" id="742725"/>
    <lineage>
        <taxon>Bacteria</taxon>
        <taxon>Pseudomonadati</taxon>
        <taxon>Bacteroidota</taxon>
        <taxon>Bacteroidia</taxon>
        <taxon>Bacteroidales</taxon>
        <taxon>Rikenellaceae</taxon>
        <taxon>Alistipes</taxon>
    </lineage>
</organism>
<accession>G5H815</accession>
<dbReference type="PATRIC" id="fig|742725.3.peg.1135"/>
<dbReference type="Proteomes" id="UP000006008">
    <property type="component" value="Unassembled WGS sequence"/>
</dbReference>
<dbReference type="OrthoDB" id="1007714at2"/>
<dbReference type="AlphaFoldDB" id="G5H815"/>
<comment type="caution">
    <text evidence="1">The sequence shown here is derived from an EMBL/GenBank/DDBJ whole genome shotgun (WGS) entry which is preliminary data.</text>
</comment>
<evidence type="ECO:0000313" key="1">
    <source>
        <dbReference type="EMBL" id="EHB92452.1"/>
    </source>
</evidence>
<dbReference type="HOGENOM" id="CLU_975340_0_0_10"/>
<dbReference type="STRING" id="742725.HMPREF9450_01075"/>
<name>G5H815_9BACT</name>